<comment type="caution">
    <text evidence="1">The sequence shown here is derived from an EMBL/GenBank/DDBJ whole genome shotgun (WGS) entry which is preliminary data.</text>
</comment>
<accession>A0A845DIV6</accession>
<protein>
    <submittedName>
        <fullName evidence="1">Uncharacterized protein</fullName>
    </submittedName>
</protein>
<name>A0A845DIV6_9BACT</name>
<gene>
    <name evidence="1" type="ORF">F4X82_01225</name>
</gene>
<proteinExistence type="predicted"/>
<dbReference type="AlphaFoldDB" id="A0A845DIV6"/>
<reference evidence="1 2" key="1">
    <citation type="submission" date="2019-09" db="EMBL/GenBank/DDBJ databases">
        <title>Characterisation of the sponge microbiome using genome-centric metagenomics.</title>
        <authorList>
            <person name="Engelberts J.P."/>
            <person name="Robbins S.J."/>
            <person name="De Goeij J.M."/>
            <person name="Aranda M."/>
            <person name="Bell S.C."/>
            <person name="Webster N.S."/>
        </authorList>
    </citation>
    <scope>NUCLEOTIDE SEQUENCE [LARGE SCALE GENOMIC DNA]</scope>
    <source>
        <strain evidence="1">SB0662_bin_43</strain>
    </source>
</reference>
<organism evidence="1 2">
    <name type="scientific">Candidatus Spechtbacteria bacterium SB0662_bin_43</name>
    <dbReference type="NCBI Taxonomy" id="2604897"/>
    <lineage>
        <taxon>Bacteria</taxon>
        <taxon>Candidatus Spechtiibacteriota</taxon>
    </lineage>
</organism>
<dbReference type="EMBL" id="VXOY01000010">
    <property type="protein sequence ID" value="MYE38126.1"/>
    <property type="molecule type" value="Genomic_DNA"/>
</dbReference>
<evidence type="ECO:0000313" key="2">
    <source>
        <dbReference type="Proteomes" id="UP000449092"/>
    </source>
</evidence>
<evidence type="ECO:0000313" key="1">
    <source>
        <dbReference type="EMBL" id="MYE38126.1"/>
    </source>
</evidence>
<dbReference type="Proteomes" id="UP000449092">
    <property type="component" value="Unassembled WGS sequence"/>
</dbReference>
<sequence length="410" mass="48387">MIRLHDIVRIKEKKMKELDVHMQAKVGISGVRERLENTIQQGINSKLGILGLSEDSSYDEVHKGIFRAVQHDEAQLYKYVGIEPSNVDFQKITQRAREMGGEQNGFFLKKECARKILEKRPPETTMKQLGYSSVEEMLSREDIMDVFSALRFTESTEWMHKTFDDAYSRFTANDFEKRAIEIRVLGDQWKEVAEKFVAKKHHNVSHLKEFGVIFVNPIAESAPGKFLRDFALLLHYTHEIVFYSKLFERYIEREDFNERFLSLLRGDVPRQPLFRRKGEWLIIQRYLWKENPNDKRLFAPRVNPESLHWRKAQQDIVALSQKEQIDGFSLWDDSDYLAAFFPHANELGMVSFDMEDSAMSFVAHNEQQDTRFIYHQQEALWNKIFASYVGGYDRLEEYILDFMDRGRITL</sequence>